<organism evidence="2 3">
    <name type="scientific">Corynebacterium hansenii</name>
    <dbReference type="NCBI Taxonomy" id="394964"/>
    <lineage>
        <taxon>Bacteria</taxon>
        <taxon>Bacillati</taxon>
        <taxon>Actinomycetota</taxon>
        <taxon>Actinomycetes</taxon>
        <taxon>Mycobacteriales</taxon>
        <taxon>Corynebacteriaceae</taxon>
        <taxon>Corynebacterium</taxon>
    </lineage>
</organism>
<name>A0ABV7ZNE7_9CORY</name>
<accession>A0ABV7ZNE7</accession>
<reference evidence="3" key="1">
    <citation type="journal article" date="2019" name="Int. J. Syst. Evol. Microbiol.">
        <title>The Global Catalogue of Microorganisms (GCM) 10K type strain sequencing project: providing services to taxonomists for standard genome sequencing and annotation.</title>
        <authorList>
            <consortium name="The Broad Institute Genomics Platform"/>
            <consortium name="The Broad Institute Genome Sequencing Center for Infectious Disease"/>
            <person name="Wu L."/>
            <person name="Ma J."/>
        </authorList>
    </citation>
    <scope>NUCLEOTIDE SEQUENCE [LARGE SCALE GENOMIC DNA]</scope>
    <source>
        <strain evidence="3">CCUG 53252</strain>
    </source>
</reference>
<proteinExistence type="predicted"/>
<protein>
    <submittedName>
        <fullName evidence="2">Uncharacterized protein</fullName>
    </submittedName>
</protein>
<comment type="caution">
    <text evidence="2">The sequence shown here is derived from an EMBL/GenBank/DDBJ whole genome shotgun (WGS) entry which is preliminary data.</text>
</comment>
<sequence>MAPRGPDEAYCRDCGDPIMWRETTTGKRLALDASCDPAGVVRLVAGRAEVLGRHDAEERRAAGELLFRPHVVSCVARRPHSGVGMPPEHRERIRRRRDPAERIRLEMAKRGSRRRHRGRGE</sequence>
<evidence type="ECO:0000256" key="1">
    <source>
        <dbReference type="SAM" id="MobiDB-lite"/>
    </source>
</evidence>
<feature type="compositionally biased region" description="Basic and acidic residues" evidence="1">
    <location>
        <begin position="98"/>
        <end position="109"/>
    </location>
</feature>
<dbReference type="Proteomes" id="UP001595751">
    <property type="component" value="Unassembled WGS sequence"/>
</dbReference>
<evidence type="ECO:0000313" key="2">
    <source>
        <dbReference type="EMBL" id="MFC3850098.1"/>
    </source>
</evidence>
<dbReference type="RefSeq" id="WP_290289517.1">
    <property type="nucleotide sequence ID" value="NZ_CP047211.1"/>
</dbReference>
<gene>
    <name evidence="2" type="ORF">ACFORJ_07955</name>
</gene>
<evidence type="ECO:0000313" key="3">
    <source>
        <dbReference type="Proteomes" id="UP001595751"/>
    </source>
</evidence>
<feature type="compositionally biased region" description="Basic residues" evidence="1">
    <location>
        <begin position="110"/>
        <end position="121"/>
    </location>
</feature>
<keyword evidence="3" id="KW-1185">Reference proteome</keyword>
<dbReference type="EMBL" id="JBHRZN010000002">
    <property type="protein sequence ID" value="MFC3850098.1"/>
    <property type="molecule type" value="Genomic_DNA"/>
</dbReference>
<feature type="region of interest" description="Disordered" evidence="1">
    <location>
        <begin position="78"/>
        <end position="121"/>
    </location>
</feature>